<proteinExistence type="predicted"/>
<accession>Q8H6A6</accession>
<dbReference type="AlphaFoldDB" id="Q8H6A6"/>
<dbReference type="EMBL" id="AF546881">
    <property type="protein sequence ID" value="AAN74759.1"/>
    <property type="molecule type" value="Genomic_DNA"/>
</dbReference>
<name>Q8H6A6_CAMSI</name>
<organism evidence="1">
    <name type="scientific">Camellia sinensis</name>
    <name type="common">Tea plant</name>
    <name type="synonym">Thea sinensis</name>
    <dbReference type="NCBI Taxonomy" id="4442"/>
    <lineage>
        <taxon>Eukaryota</taxon>
        <taxon>Viridiplantae</taxon>
        <taxon>Streptophyta</taxon>
        <taxon>Embryophyta</taxon>
        <taxon>Tracheophyta</taxon>
        <taxon>Spermatophyta</taxon>
        <taxon>Magnoliopsida</taxon>
        <taxon>eudicotyledons</taxon>
        <taxon>Gunneridae</taxon>
        <taxon>Pentapetalae</taxon>
        <taxon>asterids</taxon>
        <taxon>Ericales</taxon>
        <taxon>Theaceae</taxon>
        <taxon>Camellia</taxon>
    </lineage>
</organism>
<feature type="non-terminal residue" evidence="1">
    <location>
        <position position="56"/>
    </location>
</feature>
<evidence type="ECO:0000313" key="1">
    <source>
        <dbReference type="EMBL" id="AAN74759.1"/>
    </source>
</evidence>
<reference evidence="1" key="1">
    <citation type="submission" date="2002-09" db="EMBL/GenBank/DDBJ databases">
        <title>Cloning sequencing and characterization of a highly repetitive DNA fragment from Camellia sinensis L.(O.) Kuntze genome.</title>
        <authorList>
            <person name="Singh M."/>
            <person name="Dhiman B."/>
            <person name="Sharma C."/>
            <person name="Singh D."/>
        </authorList>
    </citation>
    <scope>NUCLEOTIDE SEQUENCE</scope>
</reference>
<sequence>MRVFKVSVSDFIKKRSCRFCQNLHTLYLRIFIRHLWRFMVQYQMVVVLEWRDLVSS</sequence>
<protein>
    <submittedName>
        <fullName evidence="1">TEAM</fullName>
    </submittedName>
</protein>